<gene>
    <name evidence="7" type="ORF">F5890DRAFT_1408274</name>
</gene>
<evidence type="ECO:0000256" key="1">
    <source>
        <dbReference type="ARBA" id="ARBA00007801"/>
    </source>
</evidence>
<dbReference type="CDD" id="cd02979">
    <property type="entry name" value="PHOX_C"/>
    <property type="match status" value="1"/>
</dbReference>
<evidence type="ECO:0000256" key="2">
    <source>
        <dbReference type="ARBA" id="ARBA00022630"/>
    </source>
</evidence>
<protein>
    <submittedName>
        <fullName evidence="7">FAD binding domain-containing protein</fullName>
    </submittedName>
</protein>
<dbReference type="Gene3D" id="3.50.50.60">
    <property type="entry name" value="FAD/NAD(P)-binding domain"/>
    <property type="match status" value="1"/>
</dbReference>
<dbReference type="Pfam" id="PF01494">
    <property type="entry name" value="FAD_binding_3"/>
    <property type="match status" value="1"/>
</dbReference>
<dbReference type="GO" id="GO:0016709">
    <property type="term" value="F:oxidoreductase activity, acting on paired donors, with incorporation or reduction of molecular oxygen, NAD(P)H as one donor, and incorporation of one atom of oxygen"/>
    <property type="evidence" value="ECO:0007669"/>
    <property type="project" value="UniProtKB-ARBA"/>
</dbReference>
<dbReference type="Proteomes" id="UP001163850">
    <property type="component" value="Unassembled WGS sequence"/>
</dbReference>
<keyword evidence="4" id="KW-0560">Oxidoreductase</keyword>
<evidence type="ECO:0000256" key="4">
    <source>
        <dbReference type="ARBA" id="ARBA00023002"/>
    </source>
</evidence>
<proteinExistence type="inferred from homology"/>
<dbReference type="InterPro" id="IPR012941">
    <property type="entry name" value="Phe_hydrox_C_dim_dom"/>
</dbReference>
<dbReference type="PANTHER" id="PTHR43004">
    <property type="entry name" value="TRK SYSTEM POTASSIUM UPTAKE PROTEIN"/>
    <property type="match status" value="1"/>
</dbReference>
<comment type="caution">
    <text evidence="7">The sequence shown here is derived from an EMBL/GenBank/DDBJ whole genome shotgun (WGS) entry which is preliminary data.</text>
</comment>
<dbReference type="AlphaFoldDB" id="A0AA38Q328"/>
<sequence length="644" mass="71121">MGPTTATATTTANVAVTAIKESKESKETKVDVLIIGAGPAGLMCAFALARAGVFTEGVRIVDQRPNKVAAGQADGIQPRTAEIFKSYGLSDRLLKEGTQLHVAAFYNPSKSGGIELTDRVPDVTATDTNFPFEVTLHQGAIEAIFLDNMRDMGVEVSRPVVPTSIEVDEDLVEDSDAYPVRYNLELVSYQVVLERTDSGPGDEEHNEIVHAKYVLGADGAHSWVRKSMGIAMEGEQTDYVWGVVDLVPETDLPDVRNKCAIHSNNGSCMIIPREGDKIRLYIQLDESGLGKDFIDDDSGRVDKSRAGPEMILNVARKTLYPFSIETPQSFDWWTIYIIGQRVAERYSVHNRVFIAGDACHTHSPKAGQGMNASMQDSYNLAWKLAHVLKGTVDRTLLKTYELERRKYAQDLINFDKKFAKLFSGKPHSEINSNGVSHAEFLQAFQTFGGFTSGLGVRYDESLIINPKHQHLAQKVLIGQRLPPRPLLRAADCRPTNLHDLLVSDNRFKLLVFTGDTHVPSQFTKVHEFAQELMSPRSFFAGLFSSLEAMRAVFDIVSISSEKKETIVYNALPRILWSHWSKVLVDDIDMKGLTDSGKVYESLGIDTTGAVIAVRPDGYVAAIAPLDATGVSHLTDYFANFMKPC</sequence>
<dbReference type="InterPro" id="IPR036249">
    <property type="entry name" value="Thioredoxin-like_sf"/>
</dbReference>
<name>A0AA38Q328_9AGAR</name>
<dbReference type="Gene3D" id="3.30.9.10">
    <property type="entry name" value="D-Amino Acid Oxidase, subunit A, domain 2"/>
    <property type="match status" value="1"/>
</dbReference>
<keyword evidence="3" id="KW-0274">FAD</keyword>
<organism evidence="7 8">
    <name type="scientific">Lentinula detonsa</name>
    <dbReference type="NCBI Taxonomy" id="2804962"/>
    <lineage>
        <taxon>Eukaryota</taxon>
        <taxon>Fungi</taxon>
        <taxon>Dikarya</taxon>
        <taxon>Basidiomycota</taxon>
        <taxon>Agaricomycotina</taxon>
        <taxon>Agaricomycetes</taxon>
        <taxon>Agaricomycetidae</taxon>
        <taxon>Agaricales</taxon>
        <taxon>Marasmiineae</taxon>
        <taxon>Omphalotaceae</taxon>
        <taxon>Lentinula</taxon>
    </lineage>
</organism>
<feature type="domain" description="FAD-binding" evidence="5">
    <location>
        <begin position="29"/>
        <end position="414"/>
    </location>
</feature>
<dbReference type="EMBL" id="MU801950">
    <property type="protein sequence ID" value="KAJ3985988.1"/>
    <property type="molecule type" value="Genomic_DNA"/>
</dbReference>
<dbReference type="PRINTS" id="PR00420">
    <property type="entry name" value="RNGMNOXGNASE"/>
</dbReference>
<evidence type="ECO:0000259" key="6">
    <source>
        <dbReference type="Pfam" id="PF07976"/>
    </source>
</evidence>
<dbReference type="SUPFAM" id="SSF52833">
    <property type="entry name" value="Thioredoxin-like"/>
    <property type="match status" value="1"/>
</dbReference>
<evidence type="ECO:0000313" key="7">
    <source>
        <dbReference type="EMBL" id="KAJ3985988.1"/>
    </source>
</evidence>
<dbReference type="InterPro" id="IPR036188">
    <property type="entry name" value="FAD/NAD-bd_sf"/>
</dbReference>
<dbReference type="GO" id="GO:0071949">
    <property type="term" value="F:FAD binding"/>
    <property type="evidence" value="ECO:0007669"/>
    <property type="project" value="InterPro"/>
</dbReference>
<dbReference type="SUPFAM" id="SSF51905">
    <property type="entry name" value="FAD/NAD(P)-binding domain"/>
    <property type="match status" value="1"/>
</dbReference>
<dbReference type="InterPro" id="IPR002938">
    <property type="entry name" value="FAD-bd"/>
</dbReference>
<evidence type="ECO:0000313" key="8">
    <source>
        <dbReference type="Proteomes" id="UP001163850"/>
    </source>
</evidence>
<keyword evidence="2" id="KW-0285">Flavoprotein</keyword>
<dbReference type="SUPFAM" id="SSF54373">
    <property type="entry name" value="FAD-linked reductases, C-terminal domain"/>
    <property type="match status" value="1"/>
</dbReference>
<accession>A0AA38Q328</accession>
<dbReference type="Gene3D" id="3.40.30.20">
    <property type="match status" value="1"/>
</dbReference>
<evidence type="ECO:0000259" key="5">
    <source>
        <dbReference type="Pfam" id="PF01494"/>
    </source>
</evidence>
<dbReference type="InterPro" id="IPR050641">
    <property type="entry name" value="RIFMO-like"/>
</dbReference>
<reference evidence="7" key="1">
    <citation type="submission" date="2022-08" db="EMBL/GenBank/DDBJ databases">
        <authorList>
            <consortium name="DOE Joint Genome Institute"/>
            <person name="Min B."/>
            <person name="Riley R."/>
            <person name="Sierra-Patev S."/>
            <person name="Naranjo-Ortiz M."/>
            <person name="Looney B."/>
            <person name="Konkel Z."/>
            <person name="Slot J.C."/>
            <person name="Sakamoto Y."/>
            <person name="Steenwyk J.L."/>
            <person name="Rokas A."/>
            <person name="Carro J."/>
            <person name="Camarero S."/>
            <person name="Ferreira P."/>
            <person name="Molpeceres G."/>
            <person name="Ruiz-Duenas F.J."/>
            <person name="Serrano A."/>
            <person name="Henrissat B."/>
            <person name="Drula E."/>
            <person name="Hughes K.W."/>
            <person name="Mata J.L."/>
            <person name="Ishikawa N.K."/>
            <person name="Vargas-Isla R."/>
            <person name="Ushijima S."/>
            <person name="Smith C.A."/>
            <person name="Ahrendt S."/>
            <person name="Andreopoulos W."/>
            <person name="He G."/>
            <person name="Labutti K."/>
            <person name="Lipzen A."/>
            <person name="Ng V."/>
            <person name="Sandor L."/>
            <person name="Barry K."/>
            <person name="Martinez A.T."/>
            <person name="Xiao Y."/>
            <person name="Gibbons J.G."/>
            <person name="Terashima K."/>
            <person name="Hibbett D.S."/>
            <person name="Grigoriev I.V."/>
        </authorList>
    </citation>
    <scope>NUCLEOTIDE SEQUENCE</scope>
    <source>
        <strain evidence="7">TFB7829</strain>
    </source>
</reference>
<feature type="domain" description="Phenol hydroxylase-like C-terminal dimerisation" evidence="6">
    <location>
        <begin position="456"/>
        <end position="643"/>
    </location>
</feature>
<dbReference type="InterPro" id="IPR038220">
    <property type="entry name" value="PHOX_C_sf"/>
</dbReference>
<dbReference type="PANTHER" id="PTHR43004:SF20">
    <property type="entry name" value="2-MONOOXYGENASE, PUTATIVE (AFU_ORTHOLOGUE AFUA_1G13660)-RELATED"/>
    <property type="match status" value="1"/>
</dbReference>
<dbReference type="Pfam" id="PF07976">
    <property type="entry name" value="Phe_hydrox_dim"/>
    <property type="match status" value="1"/>
</dbReference>
<evidence type="ECO:0000256" key="3">
    <source>
        <dbReference type="ARBA" id="ARBA00022827"/>
    </source>
</evidence>
<comment type="similarity">
    <text evidence="1">Belongs to the PheA/TfdB FAD monooxygenase family.</text>
</comment>